<reference evidence="4 5" key="1">
    <citation type="submission" date="2022-03" db="EMBL/GenBank/DDBJ databases">
        <title>Complete genome analysis of Roseomonas KG 17.1 : a prolific producer of plant growth promoters.</title>
        <authorList>
            <person name="Saadouli I."/>
            <person name="Najjari A."/>
            <person name="Mosbah A."/>
            <person name="Ouzari H.I."/>
        </authorList>
    </citation>
    <scope>NUCLEOTIDE SEQUENCE [LARGE SCALE GENOMIC DNA]</scope>
    <source>
        <strain evidence="4 5">KG17-1</strain>
    </source>
</reference>
<evidence type="ECO:0000313" key="4">
    <source>
        <dbReference type="EMBL" id="MCI0753768.1"/>
    </source>
</evidence>
<evidence type="ECO:0000256" key="1">
    <source>
        <dbReference type="PIRNR" id="PIRNR032126"/>
    </source>
</evidence>
<feature type="compositionally biased region" description="Basic and acidic residues" evidence="2">
    <location>
        <begin position="1"/>
        <end position="25"/>
    </location>
</feature>
<dbReference type="EMBL" id="JALBUU010000004">
    <property type="protein sequence ID" value="MCI0753768.1"/>
    <property type="molecule type" value="Genomic_DNA"/>
</dbReference>
<keyword evidence="5" id="KW-1185">Reference proteome</keyword>
<gene>
    <name evidence="4" type="ORF">MON41_08340</name>
</gene>
<dbReference type="Proteomes" id="UP001201985">
    <property type="component" value="Unassembled WGS sequence"/>
</dbReference>
<dbReference type="InterPro" id="IPR032820">
    <property type="entry name" value="ATPase_put"/>
</dbReference>
<feature type="transmembrane region" description="Helical" evidence="3">
    <location>
        <begin position="46"/>
        <end position="64"/>
    </location>
</feature>
<comment type="caution">
    <text evidence="4">The sequence shown here is derived from an EMBL/GenBank/DDBJ whole genome shotgun (WGS) entry which is preliminary data.</text>
</comment>
<feature type="transmembrane region" description="Helical" evidence="3">
    <location>
        <begin position="70"/>
        <end position="94"/>
    </location>
</feature>
<dbReference type="RefSeq" id="WP_120008030.1">
    <property type="nucleotide sequence ID" value="NZ_JALBUU010000004.1"/>
</dbReference>
<accession>A0ABS9W3B5</accession>
<keyword evidence="3" id="KW-0812">Transmembrane</keyword>
<keyword evidence="1" id="KW-0375">Hydrogen ion transport</keyword>
<dbReference type="Pfam" id="PF09527">
    <property type="entry name" value="ATPase_gene1"/>
    <property type="match status" value="1"/>
</dbReference>
<sequence>MTERDEFDERLKQARQRRGLEKDASDSGGVGQVGLPAGALQIGLRAGIEVVSALIAGAGLGWLLDRWLGSFPWLFLVFFVVGGVAGVMNVYRLFSPRTGAGK</sequence>
<keyword evidence="1" id="KW-0813">Transport</keyword>
<name>A0ABS9W3B5_9PROT</name>
<feature type="region of interest" description="Disordered" evidence="2">
    <location>
        <begin position="1"/>
        <end position="32"/>
    </location>
</feature>
<proteinExistence type="inferred from homology"/>
<evidence type="ECO:0000256" key="3">
    <source>
        <dbReference type="SAM" id="Phobius"/>
    </source>
</evidence>
<dbReference type="InterPro" id="IPR016989">
    <property type="entry name" value="Atp1_alphaprobac"/>
</dbReference>
<comment type="similarity">
    <text evidence="1">Belongs to the bacterial AtpI family.</text>
</comment>
<protein>
    <recommendedName>
        <fullName evidence="1">ATP synthase protein I</fullName>
    </recommendedName>
</protein>
<keyword evidence="1" id="KW-0406">Ion transport</keyword>
<evidence type="ECO:0000313" key="5">
    <source>
        <dbReference type="Proteomes" id="UP001201985"/>
    </source>
</evidence>
<evidence type="ECO:0000256" key="2">
    <source>
        <dbReference type="SAM" id="MobiDB-lite"/>
    </source>
</evidence>
<keyword evidence="1 3" id="KW-0472">Membrane</keyword>
<comment type="function">
    <text evidence="1">A possible function for this protein is to guide the assembly of the membrane sector of the ATPase enzyme complex.</text>
</comment>
<keyword evidence="3" id="KW-1133">Transmembrane helix</keyword>
<dbReference type="PIRSF" id="PIRSF032126">
    <property type="entry name" value="F0F1_ATP_synthase_subunit_I"/>
    <property type="match status" value="1"/>
</dbReference>
<organism evidence="4 5">
    <name type="scientific">Teichococcus vastitatis</name>
    <dbReference type="NCBI Taxonomy" id="2307076"/>
    <lineage>
        <taxon>Bacteria</taxon>
        <taxon>Pseudomonadati</taxon>
        <taxon>Pseudomonadota</taxon>
        <taxon>Alphaproteobacteria</taxon>
        <taxon>Acetobacterales</taxon>
        <taxon>Roseomonadaceae</taxon>
        <taxon>Roseomonas</taxon>
    </lineage>
</organism>